<sequence>MPGVASSFEWHQLLIHSDLFAWVEQHSKAFGSQIPKKYDGRKLVQLDSAWSVQLVIKAQSTADDLRQVCREESGCSRWAAPSCGAPPEAPPEAPLAPLFIFYQHFTGNGAAPLPVELHSSWRSASAAARSSWVSHVLMSLQSLPLELLFRANQVPGVSRQLNQSHLIVRSSRPRSSVLGRRNDVISLVNVGERIPVAKSENQR</sequence>
<dbReference type="EMBL" id="JBBPFD010000021">
    <property type="protein sequence ID" value="KAK7882200.1"/>
    <property type="molecule type" value="Genomic_DNA"/>
</dbReference>
<dbReference type="AlphaFoldDB" id="A0AAW0MP68"/>
<evidence type="ECO:0000313" key="1">
    <source>
        <dbReference type="EMBL" id="KAK7882200.1"/>
    </source>
</evidence>
<dbReference type="Proteomes" id="UP001460270">
    <property type="component" value="Unassembled WGS sequence"/>
</dbReference>
<name>A0AAW0MP68_9GOBI</name>
<proteinExistence type="predicted"/>
<accession>A0AAW0MP68</accession>
<protein>
    <submittedName>
        <fullName evidence="1">Uncharacterized protein</fullName>
    </submittedName>
</protein>
<reference evidence="2" key="1">
    <citation type="submission" date="2024-04" db="EMBL/GenBank/DDBJ databases">
        <title>Salinicola lusitanus LLJ914,a marine bacterium isolated from the Okinawa Trough.</title>
        <authorList>
            <person name="Li J."/>
        </authorList>
    </citation>
    <scope>NUCLEOTIDE SEQUENCE [LARGE SCALE GENOMIC DNA]</scope>
</reference>
<keyword evidence="2" id="KW-1185">Reference proteome</keyword>
<comment type="caution">
    <text evidence="1">The sequence shown here is derived from an EMBL/GenBank/DDBJ whole genome shotgun (WGS) entry which is preliminary data.</text>
</comment>
<gene>
    <name evidence="1" type="ORF">WMY93_028374</name>
</gene>
<organism evidence="1 2">
    <name type="scientific">Mugilogobius chulae</name>
    <name type="common">yellowstripe goby</name>
    <dbReference type="NCBI Taxonomy" id="88201"/>
    <lineage>
        <taxon>Eukaryota</taxon>
        <taxon>Metazoa</taxon>
        <taxon>Chordata</taxon>
        <taxon>Craniata</taxon>
        <taxon>Vertebrata</taxon>
        <taxon>Euteleostomi</taxon>
        <taxon>Actinopterygii</taxon>
        <taxon>Neopterygii</taxon>
        <taxon>Teleostei</taxon>
        <taxon>Neoteleostei</taxon>
        <taxon>Acanthomorphata</taxon>
        <taxon>Gobiaria</taxon>
        <taxon>Gobiiformes</taxon>
        <taxon>Gobioidei</taxon>
        <taxon>Gobiidae</taxon>
        <taxon>Gobionellinae</taxon>
        <taxon>Mugilogobius</taxon>
    </lineage>
</organism>
<evidence type="ECO:0000313" key="2">
    <source>
        <dbReference type="Proteomes" id="UP001460270"/>
    </source>
</evidence>